<comment type="caution">
    <text evidence="3">The sequence shown here is derived from an EMBL/GenBank/DDBJ whole genome shotgun (WGS) entry which is preliminary data.</text>
</comment>
<feature type="region of interest" description="Disordered" evidence="1">
    <location>
        <begin position="20"/>
        <end position="47"/>
    </location>
</feature>
<sequence length="211" mass="23614">MASLVVPPLTVTPISDSDIELPTVQISDHDEDEISKRDEKEEQTSFIKKQETPKDLLSVPQHSFIPRKLSRSLSIFSGLSMIDSEDEYEKSIFSSCEKAKLCTLTLYSWLGLLTIGSAVTLVVVGVLLVDPWVEASRFVSSTCIADNLRLKGERKCTCGKSCASTYLCIHLEVKFIDHRNSPKRAILKENEVNLVNEVRHCKTINLIMGSR</sequence>
<feature type="compositionally biased region" description="Basic and acidic residues" evidence="1">
    <location>
        <begin position="34"/>
        <end position="47"/>
    </location>
</feature>
<dbReference type="Proteomes" id="UP000549394">
    <property type="component" value="Unassembled WGS sequence"/>
</dbReference>
<evidence type="ECO:0000256" key="1">
    <source>
        <dbReference type="SAM" id="MobiDB-lite"/>
    </source>
</evidence>
<keyword evidence="2" id="KW-0472">Membrane</keyword>
<dbReference type="EMBL" id="CAJFCJ010000029">
    <property type="protein sequence ID" value="CAD5125828.1"/>
    <property type="molecule type" value="Genomic_DNA"/>
</dbReference>
<organism evidence="3 4">
    <name type="scientific">Dimorphilus gyrociliatus</name>
    <dbReference type="NCBI Taxonomy" id="2664684"/>
    <lineage>
        <taxon>Eukaryota</taxon>
        <taxon>Metazoa</taxon>
        <taxon>Spiralia</taxon>
        <taxon>Lophotrochozoa</taxon>
        <taxon>Annelida</taxon>
        <taxon>Polychaeta</taxon>
        <taxon>Polychaeta incertae sedis</taxon>
        <taxon>Dinophilidae</taxon>
        <taxon>Dimorphilus</taxon>
    </lineage>
</organism>
<proteinExistence type="predicted"/>
<name>A0A7I8WCC3_9ANNE</name>
<gene>
    <name evidence="3" type="ORF">DGYR_LOCUS13143</name>
</gene>
<protein>
    <submittedName>
        <fullName evidence="3">Uncharacterized protein</fullName>
    </submittedName>
</protein>
<evidence type="ECO:0000313" key="3">
    <source>
        <dbReference type="EMBL" id="CAD5125828.1"/>
    </source>
</evidence>
<evidence type="ECO:0000256" key="2">
    <source>
        <dbReference type="SAM" id="Phobius"/>
    </source>
</evidence>
<keyword evidence="2" id="KW-1133">Transmembrane helix</keyword>
<reference evidence="3 4" key="1">
    <citation type="submission" date="2020-08" db="EMBL/GenBank/DDBJ databases">
        <authorList>
            <person name="Hejnol A."/>
        </authorList>
    </citation>
    <scope>NUCLEOTIDE SEQUENCE [LARGE SCALE GENOMIC DNA]</scope>
</reference>
<accession>A0A7I8WCC3</accession>
<feature type="transmembrane region" description="Helical" evidence="2">
    <location>
        <begin position="106"/>
        <end position="129"/>
    </location>
</feature>
<evidence type="ECO:0000313" key="4">
    <source>
        <dbReference type="Proteomes" id="UP000549394"/>
    </source>
</evidence>
<keyword evidence="2" id="KW-0812">Transmembrane</keyword>
<keyword evidence="4" id="KW-1185">Reference proteome</keyword>
<dbReference type="AlphaFoldDB" id="A0A7I8WCC3"/>